<dbReference type="EMBL" id="CAJMWS010001017">
    <property type="protein sequence ID" value="CAE6471297.1"/>
    <property type="molecule type" value="Genomic_DNA"/>
</dbReference>
<protein>
    <submittedName>
        <fullName evidence="1">Uncharacterized protein</fullName>
    </submittedName>
</protein>
<feature type="non-terminal residue" evidence="1">
    <location>
        <position position="289"/>
    </location>
</feature>
<organism evidence="1 2">
    <name type="scientific">Rhizoctonia solani</name>
    <dbReference type="NCBI Taxonomy" id="456999"/>
    <lineage>
        <taxon>Eukaryota</taxon>
        <taxon>Fungi</taxon>
        <taxon>Dikarya</taxon>
        <taxon>Basidiomycota</taxon>
        <taxon>Agaricomycotina</taxon>
        <taxon>Agaricomycetes</taxon>
        <taxon>Cantharellales</taxon>
        <taxon>Ceratobasidiaceae</taxon>
        <taxon>Rhizoctonia</taxon>
    </lineage>
</organism>
<dbReference type="Proteomes" id="UP000663846">
    <property type="component" value="Unassembled WGS sequence"/>
</dbReference>
<evidence type="ECO:0000313" key="1">
    <source>
        <dbReference type="EMBL" id="CAE6471297.1"/>
    </source>
</evidence>
<reference evidence="1" key="1">
    <citation type="submission" date="2021-01" db="EMBL/GenBank/DDBJ databases">
        <authorList>
            <person name="Kaushik A."/>
        </authorList>
    </citation>
    <scope>NUCLEOTIDE SEQUENCE</scope>
    <source>
        <strain evidence="1">AG1-1C</strain>
    </source>
</reference>
<comment type="caution">
    <text evidence="1">The sequence shown here is derived from an EMBL/GenBank/DDBJ whole genome shotgun (WGS) entry which is preliminary data.</text>
</comment>
<proteinExistence type="predicted"/>
<sequence length="289" mass="32227">IIIIYKPLVFIKRAVVITLSVVGVGYYIPTTYLVVGLDTVHEQTGKDLNMVNIWSGLLLYEIPNSGCHQLTHLAIHILSIVANLAGCKQLFSKMAYIHTKHWNQLGYQKVFNTAVVHMELKCKHVEEGWTQSRLKHQLGSLALNLVTTSTGIKTSDQHDKLAESVADVDSIDDDRLVTPTMHALLTHLHQDVIDDEDASDSKTEERSSHTAAIGQSISSLPKKVHLFFGTQVPIPLSNLFKYSPEIGANACGLNIFESNRFANLEKELELYGLVTQDTRMHLETSDLDK</sequence>
<accession>A0A8H3C177</accession>
<dbReference type="AlphaFoldDB" id="A0A8H3C177"/>
<gene>
    <name evidence="1" type="ORF">RDB_LOCUS176093</name>
</gene>
<evidence type="ECO:0000313" key="2">
    <source>
        <dbReference type="Proteomes" id="UP000663846"/>
    </source>
</evidence>
<name>A0A8H3C177_9AGAM</name>